<organism evidence="2 3">
    <name type="scientific">Streptomyces fradiae ATCC 10745 = DSM 40063</name>
    <dbReference type="NCBI Taxonomy" id="1319510"/>
    <lineage>
        <taxon>Bacteria</taxon>
        <taxon>Bacillati</taxon>
        <taxon>Actinomycetota</taxon>
        <taxon>Actinomycetes</taxon>
        <taxon>Kitasatosporales</taxon>
        <taxon>Streptomycetaceae</taxon>
        <taxon>Streptomyces</taxon>
    </lineage>
</organism>
<accession>A0ABQ6XUS0</accession>
<name>A0ABQ6XUS0_STRFR</name>
<evidence type="ECO:0000313" key="2">
    <source>
        <dbReference type="EMBL" id="KAF0649352.1"/>
    </source>
</evidence>
<dbReference type="EMBL" id="ASYR01000015">
    <property type="protein sequence ID" value="KAF0649352.1"/>
    <property type="molecule type" value="Genomic_DNA"/>
</dbReference>
<proteinExistence type="predicted"/>
<feature type="region of interest" description="Disordered" evidence="1">
    <location>
        <begin position="36"/>
        <end position="59"/>
    </location>
</feature>
<sequence length="136" mass="14831">MARAVSTTAVFWPMLSVWMTAPRSLSRPSAELRYLPVSSPTPSGDHRAATSPRLSAMGRSSRSAVRSTRLYSCWMPTIGAQFFRSARVAARETRRAGKLDSAAWWILPALARSSSPRRSSSIGVSLSGKCTPNRSM</sequence>
<feature type="compositionally biased region" description="Polar residues" evidence="1">
    <location>
        <begin position="122"/>
        <end position="136"/>
    </location>
</feature>
<evidence type="ECO:0000256" key="1">
    <source>
        <dbReference type="SAM" id="MobiDB-lite"/>
    </source>
</evidence>
<gene>
    <name evidence="2" type="ORF">K701_13445</name>
</gene>
<dbReference type="Proteomes" id="UP000731519">
    <property type="component" value="Unassembled WGS sequence"/>
</dbReference>
<reference evidence="2 3" key="1">
    <citation type="submission" date="2013-05" db="EMBL/GenBank/DDBJ databases">
        <title>Genome Sequence of Streptomyces fradiae.</title>
        <authorList>
            <person name="Kirby R."/>
        </authorList>
    </citation>
    <scope>NUCLEOTIDE SEQUENCE [LARGE SCALE GENOMIC DNA]</scope>
    <source>
        <strain evidence="2 3">ATCC 10745</strain>
    </source>
</reference>
<protein>
    <recommendedName>
        <fullName evidence="4">Secreted protein</fullName>
    </recommendedName>
</protein>
<evidence type="ECO:0008006" key="4">
    <source>
        <dbReference type="Google" id="ProtNLM"/>
    </source>
</evidence>
<keyword evidence="3" id="KW-1185">Reference proteome</keyword>
<feature type="region of interest" description="Disordered" evidence="1">
    <location>
        <begin position="115"/>
        <end position="136"/>
    </location>
</feature>
<evidence type="ECO:0000313" key="3">
    <source>
        <dbReference type="Proteomes" id="UP000731519"/>
    </source>
</evidence>
<comment type="caution">
    <text evidence="2">The sequence shown here is derived from an EMBL/GenBank/DDBJ whole genome shotgun (WGS) entry which is preliminary data.</text>
</comment>